<keyword evidence="2" id="KW-0815">Transposition</keyword>
<dbReference type="InterPro" id="IPR010095">
    <property type="entry name" value="Cas12f1-like_TNB"/>
</dbReference>
<evidence type="ECO:0000256" key="2">
    <source>
        <dbReference type="ARBA" id="ARBA00022578"/>
    </source>
</evidence>
<evidence type="ECO:0000259" key="6">
    <source>
        <dbReference type="Pfam" id="PF07282"/>
    </source>
</evidence>
<protein>
    <submittedName>
        <fullName evidence="7">RuvC-like nuclease Rnase H fold</fullName>
    </submittedName>
</protein>
<dbReference type="PANTHER" id="PTHR36172:SF1">
    <property type="entry name" value="RESOLVASE-RELATED"/>
    <property type="match status" value="1"/>
</dbReference>
<accession>A0A8F8KNT3</accession>
<organism evidence="7">
    <name type="scientific">Clandestinovirus</name>
    <dbReference type="NCBI Taxonomy" id="2831644"/>
    <lineage>
        <taxon>Viruses</taxon>
    </lineage>
</organism>
<evidence type="ECO:0000256" key="3">
    <source>
        <dbReference type="ARBA" id="ARBA00023125"/>
    </source>
</evidence>
<gene>
    <name evidence="7" type="ORF">KOM_12_282</name>
</gene>
<dbReference type="GO" id="GO:0006310">
    <property type="term" value="P:DNA recombination"/>
    <property type="evidence" value="ECO:0007669"/>
    <property type="project" value="UniProtKB-KW"/>
</dbReference>
<evidence type="ECO:0000313" key="7">
    <source>
        <dbReference type="EMBL" id="QYA18551.1"/>
    </source>
</evidence>
<dbReference type="Pfam" id="PF01385">
    <property type="entry name" value="OrfB_IS605"/>
    <property type="match status" value="1"/>
</dbReference>
<feature type="domain" description="Cas12f1-like TNB" evidence="6">
    <location>
        <begin position="223"/>
        <end position="290"/>
    </location>
</feature>
<dbReference type="GO" id="GO:0032196">
    <property type="term" value="P:transposition"/>
    <property type="evidence" value="ECO:0007669"/>
    <property type="project" value="UniProtKB-KW"/>
</dbReference>
<dbReference type="Pfam" id="PF07282">
    <property type="entry name" value="Cas12f1-like_TNB"/>
    <property type="match status" value="1"/>
</dbReference>
<dbReference type="GO" id="GO:0003677">
    <property type="term" value="F:DNA binding"/>
    <property type="evidence" value="ECO:0007669"/>
    <property type="project" value="UniProtKB-KW"/>
</dbReference>
<comment type="similarity">
    <text evidence="1">In the C-terminal section; belongs to the transposase 35 family.</text>
</comment>
<proteinExistence type="inferred from homology"/>
<dbReference type="NCBIfam" id="NF040570">
    <property type="entry name" value="guided_TnpB"/>
    <property type="match status" value="1"/>
</dbReference>
<reference evidence="7" key="1">
    <citation type="submission" date="2021-06" db="EMBL/GenBank/DDBJ databases">
        <authorList>
            <person name="Rolland C."/>
        </authorList>
    </citation>
    <scope>NUCLEOTIDE SEQUENCE</scope>
    <source>
        <strain evidence="7">347.936635</strain>
    </source>
</reference>
<evidence type="ECO:0000259" key="5">
    <source>
        <dbReference type="Pfam" id="PF01385"/>
    </source>
</evidence>
<dbReference type="InterPro" id="IPR001959">
    <property type="entry name" value="Transposase"/>
</dbReference>
<name>A0A8F8KNT3_9VIRU</name>
<feature type="domain" description="Probable transposase IS891/IS1136/IS1341" evidence="5">
    <location>
        <begin position="74"/>
        <end position="202"/>
    </location>
</feature>
<dbReference type="InterPro" id="IPR051491">
    <property type="entry name" value="Recombinase/Transposase-rel"/>
</dbReference>
<evidence type="ECO:0000256" key="1">
    <source>
        <dbReference type="ARBA" id="ARBA00008761"/>
    </source>
</evidence>
<dbReference type="PANTHER" id="PTHR36172">
    <property type="match status" value="1"/>
</dbReference>
<keyword evidence="4" id="KW-0233">DNA recombination</keyword>
<sequence>MSKTEVAQFDKRAVSFSALQKQTEANVSLMPKYLEQMKIVDSKKFIRQLVQMKKPGCEVKIQYHYRTGEYFLLVPVEHHHTPTETPKHQVVSIDPGVRTFATCYSPTGGIGKLPTGGEIGLKKRYLRIDRIQSALTKIKSMKMEERRTNGYKTKNINRMNKKIHRLWMEIENSKHHMHYNTIKFLLSNFEKVIVPDFNPHEMSVKQTSILNKGTKRAMFCWGHGEFRQRLKTKASLMGRDGDIIITTEEYTSKTCGCCGQIRWDLGSDKKFECSGCGSKLDRDVNGARNILLKYITEKEGVDVETPQEEMINVERH</sequence>
<evidence type="ECO:0000256" key="4">
    <source>
        <dbReference type="ARBA" id="ARBA00023172"/>
    </source>
</evidence>
<keyword evidence="3" id="KW-0238">DNA-binding</keyword>
<dbReference type="EMBL" id="MZ420154">
    <property type="protein sequence ID" value="QYA18551.1"/>
    <property type="molecule type" value="Genomic_DNA"/>
</dbReference>